<reference evidence="2 3" key="1">
    <citation type="submission" date="2021-01" db="EMBL/GenBank/DDBJ databases">
        <title>Whole genome shotgun sequence of Planotetraspora mira NBRC 15435.</title>
        <authorList>
            <person name="Komaki H."/>
            <person name="Tamura T."/>
        </authorList>
    </citation>
    <scope>NUCLEOTIDE SEQUENCE [LARGE SCALE GENOMIC DNA]</scope>
    <source>
        <strain evidence="2 3">NBRC 15435</strain>
    </source>
</reference>
<dbReference type="EMBL" id="BOOO01000010">
    <property type="protein sequence ID" value="GII28732.1"/>
    <property type="molecule type" value="Genomic_DNA"/>
</dbReference>
<dbReference type="Proteomes" id="UP000650628">
    <property type="component" value="Unassembled WGS sequence"/>
</dbReference>
<evidence type="ECO:0000313" key="2">
    <source>
        <dbReference type="EMBL" id="GII28732.1"/>
    </source>
</evidence>
<proteinExistence type="predicted"/>
<organism evidence="2 3">
    <name type="scientific">Planotetraspora mira</name>
    <dbReference type="NCBI Taxonomy" id="58121"/>
    <lineage>
        <taxon>Bacteria</taxon>
        <taxon>Bacillati</taxon>
        <taxon>Actinomycetota</taxon>
        <taxon>Actinomycetes</taxon>
        <taxon>Streptosporangiales</taxon>
        <taxon>Streptosporangiaceae</taxon>
        <taxon>Planotetraspora</taxon>
    </lineage>
</organism>
<sequence>MAQVAEAAGLAAPELAVEVSFAGAHAAAATASTPNASNREVRRIPASTNKIFHEIRVIDGKDTSVSWYPALPRGISRDLTSRVPRSDVSVDTKRPPPATGKGPS</sequence>
<evidence type="ECO:0000313" key="3">
    <source>
        <dbReference type="Proteomes" id="UP000650628"/>
    </source>
</evidence>
<name>A0A8J3X5G9_9ACTN</name>
<feature type="region of interest" description="Disordered" evidence="1">
    <location>
        <begin position="78"/>
        <end position="104"/>
    </location>
</feature>
<feature type="compositionally biased region" description="Basic and acidic residues" evidence="1">
    <location>
        <begin position="78"/>
        <end position="94"/>
    </location>
</feature>
<evidence type="ECO:0000256" key="1">
    <source>
        <dbReference type="SAM" id="MobiDB-lite"/>
    </source>
</evidence>
<gene>
    <name evidence="2" type="ORF">Pmi06nite_21740</name>
</gene>
<keyword evidence="3" id="KW-1185">Reference proteome</keyword>
<comment type="caution">
    <text evidence="2">The sequence shown here is derived from an EMBL/GenBank/DDBJ whole genome shotgun (WGS) entry which is preliminary data.</text>
</comment>
<dbReference type="AlphaFoldDB" id="A0A8J3X5G9"/>
<protein>
    <submittedName>
        <fullName evidence="2">Uncharacterized protein</fullName>
    </submittedName>
</protein>
<accession>A0A8J3X5G9</accession>